<evidence type="ECO:0000313" key="3">
    <source>
        <dbReference type="Proteomes" id="UP000319792"/>
    </source>
</evidence>
<feature type="transmembrane region" description="Helical" evidence="1">
    <location>
        <begin position="134"/>
        <end position="155"/>
    </location>
</feature>
<feature type="transmembrane region" description="Helical" evidence="1">
    <location>
        <begin position="167"/>
        <end position="186"/>
    </location>
</feature>
<gene>
    <name evidence="2" type="ORF">FK268_06565</name>
</gene>
<keyword evidence="1" id="KW-1133">Transmembrane helix</keyword>
<dbReference type="AlphaFoldDB" id="A0A5C5RRP8"/>
<dbReference type="RefSeq" id="WP_146432433.1">
    <property type="nucleotide sequence ID" value="NZ_VIGV01000002.1"/>
</dbReference>
<comment type="caution">
    <text evidence="2">The sequence shown here is derived from an EMBL/GenBank/DDBJ whole genome shotgun (WGS) entry which is preliminary data.</text>
</comment>
<protein>
    <submittedName>
        <fullName evidence="2">Uncharacterized protein</fullName>
    </submittedName>
</protein>
<proteinExistence type="predicted"/>
<evidence type="ECO:0000313" key="2">
    <source>
        <dbReference type="EMBL" id="TWS24901.1"/>
    </source>
</evidence>
<feature type="transmembrane region" description="Helical" evidence="1">
    <location>
        <begin position="110"/>
        <end position="128"/>
    </location>
</feature>
<dbReference type="Proteomes" id="UP000319792">
    <property type="component" value="Unassembled WGS sequence"/>
</dbReference>
<keyword evidence="1" id="KW-0472">Membrane</keyword>
<accession>A0A5C5RRP8</accession>
<reference evidence="2 3" key="1">
    <citation type="submission" date="2019-08" db="EMBL/GenBank/DDBJ databases">
        <title>Tsukamurella conjunctivitidis sp. nov., Tsukamurella assacharolytica sp. nov. and Tsukamurella sputae sp. nov. isolated from patients with conjunctivitis, bacteraemia (lymphoma) and respiratory infection (sputum) in Hong Kong.</title>
        <authorList>
            <person name="Fok K.M.N."/>
            <person name="Fong J.Y.H."/>
        </authorList>
    </citation>
    <scope>NUCLEOTIDE SEQUENCE [LARGE SCALE GENOMIC DNA]</scope>
    <source>
        <strain evidence="2 3">HKU70</strain>
    </source>
</reference>
<organism evidence="2 3">
    <name type="scientific">Tsukamurella sputi</name>
    <dbReference type="NCBI Taxonomy" id="2591848"/>
    <lineage>
        <taxon>Bacteria</taxon>
        <taxon>Bacillati</taxon>
        <taxon>Actinomycetota</taxon>
        <taxon>Actinomycetes</taxon>
        <taxon>Mycobacteriales</taxon>
        <taxon>Tsukamurellaceae</taxon>
        <taxon>Tsukamurella</taxon>
    </lineage>
</organism>
<sequence length="237" mass="25127">MTSTSGAADATPLSSSSDRIAADEAGDVARGLSVGAGAAVLFLLLRLLAVANWNWNTATQIMAVTDVDGALTMFFGTLMADPGFTGGLVALLLPLSFLRLVWPINGTRSGIVDTGLTLALLVAAAVALSATYRYVWVPIAAAVIGAVFVAMRLFWRHGVLHRATQFLFRRAAIIAGIGLLAIAGLVETPWVPLEDVVTRTETVHGYVLKAEPGFLTVLTEPDREVRVLTTADVLERR</sequence>
<dbReference type="OrthoDB" id="4229874at2"/>
<feature type="transmembrane region" description="Helical" evidence="1">
    <location>
        <begin position="73"/>
        <end position="98"/>
    </location>
</feature>
<keyword evidence="1" id="KW-0812">Transmembrane</keyword>
<name>A0A5C5RRP8_9ACTN</name>
<keyword evidence="3" id="KW-1185">Reference proteome</keyword>
<dbReference type="EMBL" id="VIGV01000002">
    <property type="protein sequence ID" value="TWS24901.1"/>
    <property type="molecule type" value="Genomic_DNA"/>
</dbReference>
<evidence type="ECO:0000256" key="1">
    <source>
        <dbReference type="SAM" id="Phobius"/>
    </source>
</evidence>
<feature type="transmembrane region" description="Helical" evidence="1">
    <location>
        <begin position="32"/>
        <end position="53"/>
    </location>
</feature>